<dbReference type="Gene3D" id="3.30.70.360">
    <property type="match status" value="1"/>
</dbReference>
<sequence>MSLSVAELTSELVRCHPTHRSEGVSAAIDLAAHTLRTLGLDCEIRPYEGGPQIAATHAFADDGPHVIVHGHIDIEDVADETGWSSPGLWRAGEIRAGRVYGAGTSDMLGGIATLITAVRRLAEQGGLTGRVTVQIAVDRHLGGGGTRALLSADLPRAELAVLAEPTNRHVCTTAYGFARYHLTAHACGGPMAYATDESNAATHASTALLALESANRVLQELYPTREGIRYVLPTSIHAGDQVSAPATVAAVDFAVALPPLLPEETALTVITDTLIHKFASAGLPVPSWERGEPHFTATSLGHQVFADLLREVNPGLQWCQYPCPSDARVFQELGVPVVLHGPGDLARTRRSDEYVEIAELDECVDTLSTALTRWLS</sequence>
<dbReference type="GO" id="GO:0006526">
    <property type="term" value="P:L-arginine biosynthetic process"/>
    <property type="evidence" value="ECO:0007669"/>
    <property type="project" value="TreeGrafter"/>
</dbReference>
<evidence type="ECO:0000313" key="1">
    <source>
        <dbReference type="EMBL" id="SDK53781.1"/>
    </source>
</evidence>
<dbReference type="InterPro" id="IPR002933">
    <property type="entry name" value="Peptidase_M20"/>
</dbReference>
<dbReference type="OrthoDB" id="7055905at2"/>
<dbReference type="RefSeq" id="WP_090940381.1">
    <property type="nucleotide sequence ID" value="NZ_FNDJ01000016.1"/>
</dbReference>
<keyword evidence="2" id="KW-1185">Reference proteome</keyword>
<dbReference type="STRING" id="633440.SAMN05421869_116231"/>
<organism evidence="1 2">
    <name type="scientific">Nonomuraea jiangxiensis</name>
    <dbReference type="NCBI Taxonomy" id="633440"/>
    <lineage>
        <taxon>Bacteria</taxon>
        <taxon>Bacillati</taxon>
        <taxon>Actinomycetota</taxon>
        <taxon>Actinomycetes</taxon>
        <taxon>Streptosporangiales</taxon>
        <taxon>Streptosporangiaceae</taxon>
        <taxon>Nonomuraea</taxon>
    </lineage>
</organism>
<dbReference type="Proteomes" id="UP000199202">
    <property type="component" value="Unassembled WGS sequence"/>
</dbReference>
<dbReference type="EMBL" id="FNDJ01000016">
    <property type="protein sequence ID" value="SDK53781.1"/>
    <property type="molecule type" value="Genomic_DNA"/>
</dbReference>
<proteinExistence type="predicted"/>
<protein>
    <submittedName>
        <fullName evidence="1">Acetylornithine deacetylase/Succinyl-diaminopimelate desuccinylase</fullName>
    </submittedName>
</protein>
<evidence type="ECO:0000313" key="2">
    <source>
        <dbReference type="Proteomes" id="UP000199202"/>
    </source>
</evidence>
<dbReference type="SUPFAM" id="SSF53187">
    <property type="entry name" value="Zn-dependent exopeptidases"/>
    <property type="match status" value="1"/>
</dbReference>
<name>A0A1G9CQ31_9ACTN</name>
<gene>
    <name evidence="1" type="ORF">SAMN05421869_116231</name>
</gene>
<dbReference type="InterPro" id="IPR050072">
    <property type="entry name" value="Peptidase_M20A"/>
</dbReference>
<accession>A0A1G9CQ31</accession>
<dbReference type="PANTHER" id="PTHR43808:SF31">
    <property type="entry name" value="N-ACETYL-L-CITRULLINE DEACETYLASE"/>
    <property type="match status" value="1"/>
</dbReference>
<dbReference type="GO" id="GO:0008777">
    <property type="term" value="F:acetylornithine deacetylase activity"/>
    <property type="evidence" value="ECO:0007669"/>
    <property type="project" value="TreeGrafter"/>
</dbReference>
<dbReference type="PANTHER" id="PTHR43808">
    <property type="entry name" value="ACETYLORNITHINE DEACETYLASE"/>
    <property type="match status" value="1"/>
</dbReference>
<dbReference type="Gene3D" id="3.40.630.10">
    <property type="entry name" value="Zn peptidases"/>
    <property type="match status" value="1"/>
</dbReference>
<dbReference type="AlphaFoldDB" id="A0A1G9CQ31"/>
<dbReference type="Pfam" id="PF01546">
    <property type="entry name" value="Peptidase_M20"/>
    <property type="match status" value="1"/>
</dbReference>
<reference evidence="1 2" key="1">
    <citation type="submission" date="2016-10" db="EMBL/GenBank/DDBJ databases">
        <authorList>
            <person name="de Groot N.N."/>
        </authorList>
    </citation>
    <scope>NUCLEOTIDE SEQUENCE [LARGE SCALE GENOMIC DNA]</scope>
    <source>
        <strain evidence="1 2">CGMCC 4.6533</strain>
    </source>
</reference>